<dbReference type="EMBL" id="DRQG01000015">
    <property type="protein sequence ID" value="HGY54344.1"/>
    <property type="molecule type" value="Genomic_DNA"/>
</dbReference>
<comment type="caution">
    <text evidence="1">The sequence shown here is derived from an EMBL/GenBank/DDBJ whole genome shotgun (WGS) entry which is preliminary data.</text>
</comment>
<sequence length="95" mass="11119">MKKSASRIDSVLQNILKQYQLEQKYENTYIIQFWQKIVPENINKICKPIDLKEGILTVKANTEAWKKEIKNNSKTLIKLINDKMGKNSIRAIEVI</sequence>
<proteinExistence type="predicted"/>
<gene>
    <name evidence="1" type="ORF">ENK44_01455</name>
</gene>
<organism evidence="1">
    <name type="scientific">Caldithrix abyssi</name>
    <dbReference type="NCBI Taxonomy" id="187145"/>
    <lineage>
        <taxon>Bacteria</taxon>
        <taxon>Pseudomonadati</taxon>
        <taxon>Calditrichota</taxon>
        <taxon>Calditrichia</taxon>
        <taxon>Calditrichales</taxon>
        <taxon>Calditrichaceae</taxon>
        <taxon>Caldithrix</taxon>
    </lineage>
</organism>
<evidence type="ECO:0000313" key="1">
    <source>
        <dbReference type="EMBL" id="HGY54344.1"/>
    </source>
</evidence>
<accession>A0A7V4TXW9</accession>
<dbReference type="PANTHER" id="PTHR36456:SF1">
    <property type="entry name" value="UPF0232 PROTEIN SCO3875"/>
    <property type="match status" value="1"/>
</dbReference>
<dbReference type="InterPro" id="IPR007922">
    <property type="entry name" value="DciA-like"/>
</dbReference>
<name>A0A7V4TXW9_CALAY</name>
<protein>
    <submittedName>
        <fullName evidence="1">DUF721 domain-containing protein</fullName>
    </submittedName>
</protein>
<dbReference type="AlphaFoldDB" id="A0A7V4TXW9"/>
<dbReference type="PANTHER" id="PTHR36456">
    <property type="entry name" value="UPF0232 PROTEIN SCO3875"/>
    <property type="match status" value="1"/>
</dbReference>
<dbReference type="Proteomes" id="UP000885779">
    <property type="component" value="Unassembled WGS sequence"/>
</dbReference>
<dbReference type="Pfam" id="PF05258">
    <property type="entry name" value="DciA"/>
    <property type="match status" value="1"/>
</dbReference>
<reference evidence="1" key="1">
    <citation type="journal article" date="2020" name="mSystems">
        <title>Genome- and Community-Level Interaction Insights into Carbon Utilization and Element Cycling Functions of Hydrothermarchaeota in Hydrothermal Sediment.</title>
        <authorList>
            <person name="Zhou Z."/>
            <person name="Liu Y."/>
            <person name="Xu W."/>
            <person name="Pan J."/>
            <person name="Luo Z.H."/>
            <person name="Li M."/>
        </authorList>
    </citation>
    <scope>NUCLEOTIDE SEQUENCE [LARGE SCALE GENOMIC DNA]</scope>
    <source>
        <strain evidence="1">HyVt-577</strain>
    </source>
</reference>